<dbReference type="GO" id="GO:0016989">
    <property type="term" value="F:sigma factor antagonist activity"/>
    <property type="evidence" value="ECO:0007669"/>
    <property type="project" value="TreeGrafter"/>
</dbReference>
<dbReference type="PANTHER" id="PTHR30273:SF2">
    <property type="entry name" value="PROTEIN FECR"/>
    <property type="match status" value="1"/>
</dbReference>
<feature type="domain" description="FecR N-terminal" evidence="3">
    <location>
        <begin position="13"/>
        <end position="53"/>
    </location>
</feature>
<sequence length="324" mass="34637">MKKTVRATTAETQAAEWFVRLSNPAVSFTDIEAFQSWREDTRNRSAFEAVETLWAQSGVLAGDPEIQSALALIPRRKIKRAKSALPWTAALGGGLLAVSAAAWILLAPQTYSAPEFSRRTIELEDGSVVQLDAGARISARFDGRSRRLSLLRGRALFDVAKDPSRRFVVQAGGTKVLALGTRFVVSRDKDSTSVALIEGRLEVRKARRGTAAASWILGPGEGVPASGGPVEPVDPARIEDWADGRFVFRAIPLDEAAAEMNRYARRAVRVEAGPLSRSPISGAFEAGQEEAFAYAAAEALSLVVVTAPDGALVLKAAGPPAKSE</sequence>
<gene>
    <name evidence="4" type="ORF">HNP32_002024</name>
</gene>
<evidence type="ECO:0000313" key="4">
    <source>
        <dbReference type="EMBL" id="MBB4798280.1"/>
    </source>
</evidence>
<name>A0A7W7IPV0_9CAUL</name>
<dbReference type="RefSeq" id="WP_184269638.1">
    <property type="nucleotide sequence ID" value="NZ_JACHKY010000003.1"/>
</dbReference>
<feature type="transmembrane region" description="Helical" evidence="1">
    <location>
        <begin position="84"/>
        <end position="106"/>
    </location>
</feature>
<dbReference type="EMBL" id="JACHKY010000003">
    <property type="protein sequence ID" value="MBB4798280.1"/>
    <property type="molecule type" value="Genomic_DNA"/>
</dbReference>
<dbReference type="InterPro" id="IPR012373">
    <property type="entry name" value="Ferrdict_sens_TM"/>
</dbReference>
<keyword evidence="5" id="KW-1185">Reference proteome</keyword>
<dbReference type="InterPro" id="IPR032623">
    <property type="entry name" value="FecR_N"/>
</dbReference>
<comment type="caution">
    <text evidence="4">The sequence shown here is derived from an EMBL/GenBank/DDBJ whole genome shotgun (WGS) entry which is preliminary data.</text>
</comment>
<keyword evidence="1" id="KW-0472">Membrane</keyword>
<evidence type="ECO:0000259" key="2">
    <source>
        <dbReference type="Pfam" id="PF04773"/>
    </source>
</evidence>
<dbReference type="Proteomes" id="UP000539957">
    <property type="component" value="Unassembled WGS sequence"/>
</dbReference>
<dbReference type="Pfam" id="PF16220">
    <property type="entry name" value="DUF4880"/>
    <property type="match status" value="1"/>
</dbReference>
<reference evidence="4 5" key="1">
    <citation type="submission" date="2020-08" db="EMBL/GenBank/DDBJ databases">
        <title>Functional genomics of gut bacteria from endangered species of beetles.</title>
        <authorList>
            <person name="Carlos-Shanley C."/>
        </authorList>
    </citation>
    <scope>NUCLEOTIDE SEQUENCE [LARGE SCALE GENOMIC DNA]</scope>
    <source>
        <strain evidence="4 5">S00123</strain>
    </source>
</reference>
<feature type="domain" description="FecR protein" evidence="2">
    <location>
        <begin position="110"/>
        <end position="201"/>
    </location>
</feature>
<dbReference type="InterPro" id="IPR006860">
    <property type="entry name" value="FecR"/>
</dbReference>
<dbReference type="PIRSF" id="PIRSF018266">
    <property type="entry name" value="FecR"/>
    <property type="match status" value="1"/>
</dbReference>
<dbReference type="AlphaFoldDB" id="A0A7W7IPV0"/>
<keyword evidence="1 4" id="KW-0812">Transmembrane</keyword>
<protein>
    <submittedName>
        <fullName evidence="4">Transmembrane sensor</fullName>
    </submittedName>
</protein>
<keyword evidence="1" id="KW-1133">Transmembrane helix</keyword>
<dbReference type="PANTHER" id="PTHR30273">
    <property type="entry name" value="PERIPLASMIC SIGNAL SENSOR AND SIGMA FACTOR ACTIVATOR FECR-RELATED"/>
    <property type="match status" value="1"/>
</dbReference>
<accession>A0A7W7IPV0</accession>
<organism evidence="4 5">
    <name type="scientific">Brevundimonas bullata</name>
    <dbReference type="NCBI Taxonomy" id="13160"/>
    <lineage>
        <taxon>Bacteria</taxon>
        <taxon>Pseudomonadati</taxon>
        <taxon>Pseudomonadota</taxon>
        <taxon>Alphaproteobacteria</taxon>
        <taxon>Caulobacterales</taxon>
        <taxon>Caulobacteraceae</taxon>
        <taxon>Brevundimonas</taxon>
    </lineage>
</organism>
<proteinExistence type="predicted"/>
<evidence type="ECO:0000256" key="1">
    <source>
        <dbReference type="SAM" id="Phobius"/>
    </source>
</evidence>
<evidence type="ECO:0000259" key="3">
    <source>
        <dbReference type="Pfam" id="PF16220"/>
    </source>
</evidence>
<evidence type="ECO:0000313" key="5">
    <source>
        <dbReference type="Proteomes" id="UP000539957"/>
    </source>
</evidence>
<dbReference type="Pfam" id="PF04773">
    <property type="entry name" value="FecR"/>
    <property type="match status" value="1"/>
</dbReference>
<dbReference type="Gene3D" id="2.60.120.1440">
    <property type="match status" value="1"/>
</dbReference>